<dbReference type="EMBL" id="VLLC01000019">
    <property type="protein sequence ID" value="TWI68883.1"/>
    <property type="molecule type" value="Genomic_DNA"/>
</dbReference>
<organism evidence="2 3">
    <name type="scientific">Desulfobotulus alkaliphilus</name>
    <dbReference type="NCBI Taxonomy" id="622671"/>
    <lineage>
        <taxon>Bacteria</taxon>
        <taxon>Pseudomonadati</taxon>
        <taxon>Thermodesulfobacteriota</taxon>
        <taxon>Desulfobacteria</taxon>
        <taxon>Desulfobacterales</taxon>
        <taxon>Desulfobacteraceae</taxon>
        <taxon>Desulfobotulus</taxon>
    </lineage>
</organism>
<gene>
    <name evidence="2" type="ORF">LZ24_02354</name>
</gene>
<keyword evidence="2" id="KW-0449">Lipoprotein</keyword>
<dbReference type="Proteomes" id="UP000318307">
    <property type="component" value="Unassembled WGS sequence"/>
</dbReference>
<dbReference type="SUPFAM" id="SSF159594">
    <property type="entry name" value="XCC0632-like"/>
    <property type="match status" value="1"/>
</dbReference>
<feature type="domain" description="ABC-type transport auxiliary lipoprotein component" evidence="1">
    <location>
        <begin position="58"/>
        <end position="206"/>
    </location>
</feature>
<keyword evidence="3" id="KW-1185">Reference proteome</keyword>
<evidence type="ECO:0000313" key="3">
    <source>
        <dbReference type="Proteomes" id="UP000318307"/>
    </source>
</evidence>
<evidence type="ECO:0000259" key="1">
    <source>
        <dbReference type="Pfam" id="PF03886"/>
    </source>
</evidence>
<reference evidence="2 3" key="1">
    <citation type="submission" date="2019-07" db="EMBL/GenBank/DDBJ databases">
        <title>Genome sequencing of 100 strains of the haloalkaliphilic chemolithoautotrophic sulfur-oxidizing bacterium Thioalkalivibrio.</title>
        <authorList>
            <person name="Muyzer G."/>
        </authorList>
    </citation>
    <scope>NUCLEOTIDE SEQUENCE [LARGE SCALE GENOMIC DNA]</scope>
    <source>
        <strain evidence="2 3">ASO4-4</strain>
    </source>
</reference>
<comment type="caution">
    <text evidence="2">The sequence shown here is derived from an EMBL/GenBank/DDBJ whole genome shotgun (WGS) entry which is preliminary data.</text>
</comment>
<dbReference type="Gene3D" id="3.40.50.10610">
    <property type="entry name" value="ABC-type transport auxiliary lipoprotein component"/>
    <property type="match status" value="1"/>
</dbReference>
<dbReference type="InterPro" id="IPR005586">
    <property type="entry name" value="ABC_trans_aux"/>
</dbReference>
<sequence>MAAKTIHLFIKTAYSVFLKNRAAGCLIPVLLIPMIPLLSGCTATPQPRIYHLGISEPPVQKNERTHILVIETTSLPRHLDRPQLVTRNSETEIIIHERDRWAAPLDRLFRESLSARLDRGLPGFRVIPVDISNVYAGGELRIRIQILDFSSDIKGNIRLAGIFGFVHKTKEEKEKSFDFNVMAENTSPAALIAAHGKALDMLAEKIMEQVHP</sequence>
<name>A0A562RIY9_9BACT</name>
<protein>
    <submittedName>
        <fullName evidence="2">Putative lipoprotein YmbA</fullName>
    </submittedName>
</protein>
<accession>A0A562RIY9</accession>
<dbReference type="Pfam" id="PF03886">
    <property type="entry name" value="ABC_trans_aux"/>
    <property type="match status" value="1"/>
</dbReference>
<proteinExistence type="predicted"/>
<dbReference type="RefSeq" id="WP_144685468.1">
    <property type="nucleotide sequence ID" value="NZ_VLLC01000019.1"/>
</dbReference>
<evidence type="ECO:0000313" key="2">
    <source>
        <dbReference type="EMBL" id="TWI68883.1"/>
    </source>
</evidence>
<dbReference type="OrthoDB" id="5372878at2"/>
<dbReference type="AlphaFoldDB" id="A0A562RIY9"/>